<comment type="caution">
    <text evidence="4">The sequence shown here is derived from an EMBL/GenBank/DDBJ whole genome shotgun (WGS) entry which is preliminary data.</text>
</comment>
<feature type="signal peptide" evidence="2">
    <location>
        <begin position="1"/>
        <end position="25"/>
    </location>
</feature>
<gene>
    <name evidence="4" type="ORF">HCJ92_08300</name>
</gene>
<dbReference type="InterPro" id="IPR011042">
    <property type="entry name" value="6-blade_b-propeller_TolB-like"/>
</dbReference>
<dbReference type="SUPFAM" id="SSF50952">
    <property type="entry name" value="Soluble quinoprotein glucose dehydrogenase"/>
    <property type="match status" value="1"/>
</dbReference>
<accession>A0ABX1AGH8</accession>
<feature type="chain" id="PRO_5046954268" evidence="2">
    <location>
        <begin position="26"/>
        <end position="419"/>
    </location>
</feature>
<dbReference type="Pfam" id="PF07995">
    <property type="entry name" value="GSDH"/>
    <property type="match status" value="1"/>
</dbReference>
<name>A0ABX1AGH8_9ACTN</name>
<feature type="domain" description="Glucose/Sorbosone dehydrogenase" evidence="3">
    <location>
        <begin position="69"/>
        <end position="403"/>
    </location>
</feature>
<sequence length="419" mass="44072">MSRRTWTVRALLALSLAATAPLAHGALAAQAHESEDTPLTTASVTPDGGGSTALTDLAVTTEQLAFGLARPTAIAAPDDGTDRLLITEKAGTVRVYHPDTGLTAEPLLDVTSLIAVGGNERGLLGIATGPDFADTQHVYLGYTAAPAGDVTLARHDLNDGSTEVLISQEHPNYSNHNGGQIAFGADGHLYWSLGDGGGAGDPDDNGQRVDTLLGTIVRVDVNATCGELPYCVPEDNPYVDDPDARSEIWATGLRNAWRFSVDPADNSLWIADVGQGRWEEINHLPESAAGANLGWSCLEGLEVFNADRCLPDVDYHDPVFTYGTSVDGCAVIGGHVYRGERHAELAEGVYIATDYCSSTAWAVRPDGNGGYEDARVGEFPTQVSAFGTDVGGELYVVNDLPGQLHRVGFESVDAAAPTS</sequence>
<evidence type="ECO:0000313" key="5">
    <source>
        <dbReference type="Proteomes" id="UP000746503"/>
    </source>
</evidence>
<dbReference type="InterPro" id="IPR011041">
    <property type="entry name" value="Quinoprot_gluc/sorb_DH_b-prop"/>
</dbReference>
<dbReference type="RefSeq" id="WP_167932816.1">
    <property type="nucleotide sequence ID" value="NZ_JAAVJB010000044.1"/>
</dbReference>
<dbReference type="PANTHER" id="PTHR19328:SF75">
    <property type="entry name" value="ALDOSE SUGAR DEHYDROGENASE YLII"/>
    <property type="match status" value="1"/>
</dbReference>
<evidence type="ECO:0000256" key="1">
    <source>
        <dbReference type="SAM" id="MobiDB-lite"/>
    </source>
</evidence>
<protein>
    <submittedName>
        <fullName evidence="4">PQQ-dependent sugar dehydrogenase</fullName>
    </submittedName>
</protein>
<dbReference type="PANTHER" id="PTHR19328">
    <property type="entry name" value="HEDGEHOG-INTERACTING PROTEIN"/>
    <property type="match status" value="1"/>
</dbReference>
<evidence type="ECO:0000256" key="2">
    <source>
        <dbReference type="SAM" id="SignalP"/>
    </source>
</evidence>
<dbReference type="EMBL" id="JAAVJB010000044">
    <property type="protein sequence ID" value="NJP66292.1"/>
    <property type="molecule type" value="Genomic_DNA"/>
</dbReference>
<evidence type="ECO:0000259" key="3">
    <source>
        <dbReference type="Pfam" id="PF07995"/>
    </source>
</evidence>
<dbReference type="InterPro" id="IPR012938">
    <property type="entry name" value="Glc/Sorbosone_DH"/>
</dbReference>
<proteinExistence type="predicted"/>
<organism evidence="4 5">
    <name type="scientific">Streptomyces spiramenti</name>
    <dbReference type="NCBI Taxonomy" id="2720606"/>
    <lineage>
        <taxon>Bacteria</taxon>
        <taxon>Bacillati</taxon>
        <taxon>Actinomycetota</taxon>
        <taxon>Actinomycetes</taxon>
        <taxon>Kitasatosporales</taxon>
        <taxon>Streptomycetaceae</taxon>
        <taxon>Streptomyces</taxon>
    </lineage>
</organism>
<keyword evidence="5" id="KW-1185">Reference proteome</keyword>
<dbReference type="Proteomes" id="UP000746503">
    <property type="component" value="Unassembled WGS sequence"/>
</dbReference>
<feature type="region of interest" description="Disordered" evidence="1">
    <location>
        <begin position="29"/>
        <end position="48"/>
    </location>
</feature>
<dbReference type="Gene3D" id="2.120.10.30">
    <property type="entry name" value="TolB, C-terminal domain"/>
    <property type="match status" value="1"/>
</dbReference>
<keyword evidence="2" id="KW-0732">Signal</keyword>
<reference evidence="4 5" key="1">
    <citation type="submission" date="2020-03" db="EMBL/GenBank/DDBJ databases">
        <title>Draft genome of Streptomyces sp. ventii, isolated from the Axial Seamount in the Pacific Ocean, and resequencing of the two type strains Streptomyces lonarensis strain NCL 716 and Streptomyces bohaiensis strain 11A07.</title>
        <authorList>
            <person name="Loughran R.M."/>
            <person name="Pfannmuller K.M."/>
            <person name="Wasson B.J."/>
            <person name="Deadmond M.C."/>
            <person name="Paddock B.E."/>
            <person name="Koyack M.J."/>
            <person name="Gallegos D.A."/>
            <person name="Mitchell E.A."/>
            <person name="Ushijima B."/>
            <person name="Saw J.H."/>
            <person name="Mcphail K.L."/>
            <person name="Videau P."/>
        </authorList>
    </citation>
    <scope>NUCLEOTIDE SEQUENCE [LARGE SCALE GENOMIC DNA]</scope>
    <source>
        <strain evidence="5">5675061</strain>
    </source>
</reference>
<evidence type="ECO:0000313" key="4">
    <source>
        <dbReference type="EMBL" id="NJP66292.1"/>
    </source>
</evidence>